<feature type="compositionally biased region" description="Acidic residues" evidence="1">
    <location>
        <begin position="247"/>
        <end position="256"/>
    </location>
</feature>
<feature type="region of interest" description="Disordered" evidence="1">
    <location>
        <begin position="106"/>
        <end position="138"/>
    </location>
</feature>
<dbReference type="Pfam" id="PF14652">
    <property type="entry name" value="DUF4457"/>
    <property type="match status" value="2"/>
</dbReference>
<evidence type="ECO:0000259" key="2">
    <source>
        <dbReference type="Pfam" id="PF14652"/>
    </source>
</evidence>
<protein>
    <recommendedName>
        <fullName evidence="2">KATNIP domain-containing protein</fullName>
    </recommendedName>
</protein>
<feature type="region of interest" description="Disordered" evidence="1">
    <location>
        <begin position="1"/>
        <end position="39"/>
    </location>
</feature>
<dbReference type="EMBL" id="JBICCN010000012">
    <property type="protein sequence ID" value="KAL3103653.1"/>
    <property type="molecule type" value="Genomic_DNA"/>
</dbReference>
<evidence type="ECO:0000256" key="1">
    <source>
        <dbReference type="SAM" id="MobiDB-lite"/>
    </source>
</evidence>
<accession>A0ABD2KL95</accession>
<evidence type="ECO:0000313" key="3">
    <source>
        <dbReference type="EMBL" id="KAL3103653.1"/>
    </source>
</evidence>
<proteinExistence type="predicted"/>
<feature type="region of interest" description="Disordered" evidence="1">
    <location>
        <begin position="247"/>
        <end position="266"/>
    </location>
</feature>
<organism evidence="3 4">
    <name type="scientific">Heterodera schachtii</name>
    <name type="common">Sugarbeet cyst nematode worm</name>
    <name type="synonym">Tylenchus schachtii</name>
    <dbReference type="NCBI Taxonomy" id="97005"/>
    <lineage>
        <taxon>Eukaryota</taxon>
        <taxon>Metazoa</taxon>
        <taxon>Ecdysozoa</taxon>
        <taxon>Nematoda</taxon>
        <taxon>Chromadorea</taxon>
        <taxon>Rhabditida</taxon>
        <taxon>Tylenchina</taxon>
        <taxon>Tylenchomorpha</taxon>
        <taxon>Tylenchoidea</taxon>
        <taxon>Heteroderidae</taxon>
        <taxon>Heteroderinae</taxon>
        <taxon>Heterodera</taxon>
    </lineage>
</organism>
<dbReference type="InterPro" id="IPR027859">
    <property type="entry name" value="KATNIP_dom"/>
</dbReference>
<dbReference type="Proteomes" id="UP001620645">
    <property type="component" value="Unassembled WGS sequence"/>
</dbReference>
<dbReference type="PANTHER" id="PTHR21534:SF0">
    <property type="entry name" value="KATANIN-INTERACTING PROTEIN"/>
    <property type="match status" value="1"/>
</dbReference>
<sequence length="671" mass="73780">MASPRDSVRPLLNTADGNGPPEERREGDEGVPSASSFDIPELPSGQTLLIELLSAWGDPFLIGVRSVEIFAADGTIPPVADIQSNATEIIRGNLRSLFRVPISEEERDERIMEGQQTEKKRETVTERGDGSGKDNGMWLCKYNSEEEDQQQQQKRRLSSSPIQIVAHFSEPQTLAMIRISNYFCPSDVHFALCGVRNVRIWLDDQCIFCGEICCAVGGESAVDSPSIGDTILFTTNEEILARIAENDEVMANDGGEEERKSTGKSAVILQRPTTGNSASSASASPCPSPSPSVPSAIIGENFPRHKETDGKADKESGGEANEAQIGIRAEERGREEEENAIVGKVFHVELLANWGCSDAIGLTGIQFLGPNFEPIADRIVKECVVRCEPKSDESPKEEGQLANLLNGLNLTCQTDEMWLSSLWNAQGPAPMLSFTFPHEIRICGVSVWNYNGSLEMSYAGVRCARFYANGKALPIGMVLLRKAPGFLFFDFVQDVLFDRYPLARPPLTARPQTRSIAAFIFQIRLLSTWGDEFYIGLNGVELFNRNDLPIRLGPQNLAAFPESVNCLARVCGDPRSSDKLIDGVNDTAKARHIWLTPILPNSCARVFIIFDAPTFVTRIRIYNYRKTPERGVRHIAISADDLLLCSGAEVPMSSSEKTGTLDISLRDGDYP</sequence>
<gene>
    <name evidence="3" type="ORF">niasHS_000289</name>
</gene>
<comment type="caution">
    <text evidence="3">The sequence shown here is derived from an EMBL/GenBank/DDBJ whole genome shotgun (WGS) entry which is preliminary data.</text>
</comment>
<feature type="compositionally biased region" description="Basic and acidic residues" evidence="1">
    <location>
        <begin position="106"/>
        <end position="132"/>
    </location>
</feature>
<feature type="domain" description="KATNIP" evidence="2">
    <location>
        <begin position="349"/>
        <end position="647"/>
    </location>
</feature>
<keyword evidence="4" id="KW-1185">Reference proteome</keyword>
<feature type="compositionally biased region" description="Basic and acidic residues" evidence="1">
    <location>
        <begin position="302"/>
        <end position="317"/>
    </location>
</feature>
<dbReference type="AlphaFoldDB" id="A0ABD2KL95"/>
<dbReference type="PANTHER" id="PTHR21534">
    <property type="entry name" value="KATANIN-INTERACTING PROTEIN"/>
    <property type="match status" value="1"/>
</dbReference>
<evidence type="ECO:0000313" key="4">
    <source>
        <dbReference type="Proteomes" id="UP001620645"/>
    </source>
</evidence>
<dbReference type="InterPro" id="IPR026704">
    <property type="entry name" value="KATNIP"/>
</dbReference>
<name>A0ABD2KL95_HETSC</name>
<feature type="domain" description="KATNIP" evidence="2">
    <location>
        <begin position="36"/>
        <end position="211"/>
    </location>
</feature>
<feature type="region of interest" description="Disordered" evidence="1">
    <location>
        <begin position="272"/>
        <end position="324"/>
    </location>
</feature>
<reference evidence="3 4" key="1">
    <citation type="submission" date="2024-10" db="EMBL/GenBank/DDBJ databases">
        <authorList>
            <person name="Kim D."/>
        </authorList>
    </citation>
    <scope>NUCLEOTIDE SEQUENCE [LARGE SCALE GENOMIC DNA]</scope>
    <source>
        <strain evidence="3">Taebaek</strain>
    </source>
</reference>